<evidence type="ECO:0000313" key="2">
    <source>
        <dbReference type="Proteomes" id="UP000494115"/>
    </source>
</evidence>
<dbReference type="EMBL" id="CADIKM010000007">
    <property type="protein sequence ID" value="CAB3786182.1"/>
    <property type="molecule type" value="Genomic_DNA"/>
</dbReference>
<reference evidence="1 2" key="1">
    <citation type="submission" date="2020-04" db="EMBL/GenBank/DDBJ databases">
        <authorList>
            <person name="De Canck E."/>
        </authorList>
    </citation>
    <scope>NUCLEOTIDE SEQUENCE [LARGE SCALE GENOMIC DNA]</scope>
    <source>
        <strain evidence="1 2">LMG 28138</strain>
    </source>
</reference>
<protein>
    <submittedName>
        <fullName evidence="1">Uncharacterized protein</fullName>
    </submittedName>
</protein>
<dbReference type="Proteomes" id="UP000494115">
    <property type="component" value="Unassembled WGS sequence"/>
</dbReference>
<keyword evidence="2" id="KW-1185">Reference proteome</keyword>
<evidence type="ECO:0000313" key="1">
    <source>
        <dbReference type="EMBL" id="CAB3786182.1"/>
    </source>
</evidence>
<sequence>MTIQGNTRLNEVHRSDTIVGGAPAWVYLTKRPALPEYVDRVSRSCASGLAIWQNGGIAG</sequence>
<proteinExistence type="predicted"/>
<gene>
    <name evidence="1" type="ORF">LMG28138_02206</name>
</gene>
<accession>A0A6S7B3V8</accession>
<organism evidence="1 2">
    <name type="scientific">Pararobbsia alpina</name>
    <dbReference type="NCBI Taxonomy" id="621374"/>
    <lineage>
        <taxon>Bacteria</taxon>
        <taxon>Pseudomonadati</taxon>
        <taxon>Pseudomonadota</taxon>
        <taxon>Betaproteobacteria</taxon>
        <taxon>Burkholderiales</taxon>
        <taxon>Burkholderiaceae</taxon>
        <taxon>Pararobbsia</taxon>
    </lineage>
</organism>
<name>A0A6S7B3V8_9BURK</name>
<dbReference type="AlphaFoldDB" id="A0A6S7B3V8"/>